<evidence type="ECO:0000256" key="1">
    <source>
        <dbReference type="ARBA" id="ARBA00004141"/>
    </source>
</evidence>
<feature type="transmembrane region" description="Helical" evidence="5">
    <location>
        <begin position="222"/>
        <end position="242"/>
    </location>
</feature>
<reference evidence="7 8" key="1">
    <citation type="submission" date="2014-09" db="EMBL/GenBank/DDBJ databases">
        <title>Draft genome of Bradyrhizobium japonicum Is-34.</title>
        <authorList>
            <person name="Tsurumaru H."/>
            <person name="Yamakawa T."/>
            <person name="Hashimoto S."/>
            <person name="Okizaki K."/>
            <person name="Kanesaki Y."/>
            <person name="Yoshikawa H."/>
            <person name="Yajima S."/>
        </authorList>
    </citation>
    <scope>NUCLEOTIDE SEQUENCE [LARGE SCALE GENOMIC DNA]</scope>
    <source>
        <strain evidence="7 8">Is-34</strain>
    </source>
</reference>
<name>A0A0A3YIV9_BRAJP</name>
<feature type="transmembrane region" description="Helical" evidence="5">
    <location>
        <begin position="52"/>
        <end position="72"/>
    </location>
</feature>
<feature type="transmembrane region" description="Helical" evidence="5">
    <location>
        <begin position="109"/>
        <end position="129"/>
    </location>
</feature>
<dbReference type="AlphaFoldDB" id="A0A0A3YIV9"/>
<feature type="domain" description="O-antigen ligase-related" evidence="6">
    <location>
        <begin position="184"/>
        <end position="344"/>
    </location>
</feature>
<evidence type="ECO:0000256" key="3">
    <source>
        <dbReference type="ARBA" id="ARBA00022989"/>
    </source>
</evidence>
<feature type="transmembrane region" description="Helical" evidence="5">
    <location>
        <begin position="365"/>
        <end position="382"/>
    </location>
</feature>
<feature type="transmembrane region" description="Helical" evidence="5">
    <location>
        <begin position="182"/>
        <end position="210"/>
    </location>
</feature>
<evidence type="ECO:0000313" key="7">
    <source>
        <dbReference type="EMBL" id="KGT73633.1"/>
    </source>
</evidence>
<protein>
    <recommendedName>
        <fullName evidence="6">O-antigen ligase-related domain-containing protein</fullName>
    </recommendedName>
</protein>
<evidence type="ECO:0000313" key="8">
    <source>
        <dbReference type="Proteomes" id="UP000030377"/>
    </source>
</evidence>
<dbReference type="GO" id="GO:0016020">
    <property type="term" value="C:membrane"/>
    <property type="evidence" value="ECO:0007669"/>
    <property type="project" value="UniProtKB-SubCell"/>
</dbReference>
<keyword evidence="3 5" id="KW-1133">Transmembrane helix</keyword>
<evidence type="ECO:0000259" key="6">
    <source>
        <dbReference type="Pfam" id="PF04932"/>
    </source>
</evidence>
<dbReference type="Pfam" id="PF04932">
    <property type="entry name" value="Wzy_C"/>
    <property type="match status" value="1"/>
</dbReference>
<feature type="transmembrane region" description="Helical" evidence="5">
    <location>
        <begin position="149"/>
        <end position="170"/>
    </location>
</feature>
<comment type="subcellular location">
    <subcellularLocation>
        <location evidence="1">Membrane</location>
        <topology evidence="1">Multi-pass membrane protein</topology>
    </subcellularLocation>
</comment>
<accession>A0A0A3YIV9</accession>
<feature type="transmembrane region" description="Helical" evidence="5">
    <location>
        <begin position="84"/>
        <end position="102"/>
    </location>
</feature>
<dbReference type="InterPro" id="IPR051533">
    <property type="entry name" value="WaaL-like"/>
</dbReference>
<feature type="transmembrane region" description="Helical" evidence="5">
    <location>
        <begin position="27"/>
        <end position="45"/>
    </location>
</feature>
<evidence type="ECO:0000256" key="2">
    <source>
        <dbReference type="ARBA" id="ARBA00022692"/>
    </source>
</evidence>
<dbReference type="PANTHER" id="PTHR37422:SF13">
    <property type="entry name" value="LIPOPOLYSACCHARIDE BIOSYNTHESIS PROTEIN PA4999-RELATED"/>
    <property type="match status" value="1"/>
</dbReference>
<comment type="caution">
    <text evidence="7">The sequence shown here is derived from an EMBL/GenBank/DDBJ whole genome shotgun (WGS) entry which is preliminary data.</text>
</comment>
<dbReference type="Proteomes" id="UP000030377">
    <property type="component" value="Unassembled WGS sequence"/>
</dbReference>
<proteinExistence type="predicted"/>
<evidence type="ECO:0000256" key="5">
    <source>
        <dbReference type="SAM" id="Phobius"/>
    </source>
</evidence>
<dbReference type="InterPro" id="IPR007016">
    <property type="entry name" value="O-antigen_ligase-rel_domated"/>
</dbReference>
<gene>
    <name evidence="7" type="ORF">MA20_43290</name>
</gene>
<keyword evidence="4 5" id="KW-0472">Membrane</keyword>
<keyword evidence="2 5" id="KW-0812">Transmembrane</keyword>
<evidence type="ECO:0000256" key="4">
    <source>
        <dbReference type="ARBA" id="ARBA00023136"/>
    </source>
</evidence>
<feature type="transmembrane region" description="Helical" evidence="5">
    <location>
        <begin position="340"/>
        <end position="359"/>
    </location>
</feature>
<dbReference type="PANTHER" id="PTHR37422">
    <property type="entry name" value="TEICHURONIC ACID BIOSYNTHESIS PROTEIN TUAE"/>
    <property type="match status" value="1"/>
</dbReference>
<dbReference type="EMBL" id="JRPN01000043">
    <property type="protein sequence ID" value="KGT73633.1"/>
    <property type="molecule type" value="Genomic_DNA"/>
</dbReference>
<sequence>MLSLLPIASLVYFLSLQLLGINHESSYFAVWSVAVWFIPLALLLPNLIRRQVSITAIDVTFCLVSVLLAVHLKVFTLHAGLRDWTLLVTFWVGPYAAARLVSAQDITRILKILGAITLTVSAAAFTWQFSLQLTAGDNLRPVMLGLNHGVLIVAVALGISVVIQVSDASAKYSLATCTRPMIAALVTAELVVLGARGVVIAAIATALLMVLAPTRDGRRGRIVVFAAILVGATLALILNHVARDFMVRAYLPLEPSAGAGVPGLGVPGLGRDSQAECDQLNKMVDSTPIRIWLFQQGFLLFQETPVFGIGLENFAAHTCPGSFPHSTILQAFVEMGTVGGIAYVLLLGTAIFLLIGLTIDRLPCTSRLAIVVLALLLFFIILDQFYGRILLSSTAGLLLGFSASLVTRSEHPHLRGWPLRNSPNSR</sequence>
<organism evidence="7 8">
    <name type="scientific">Bradyrhizobium japonicum</name>
    <dbReference type="NCBI Taxonomy" id="375"/>
    <lineage>
        <taxon>Bacteria</taxon>
        <taxon>Pseudomonadati</taxon>
        <taxon>Pseudomonadota</taxon>
        <taxon>Alphaproteobacteria</taxon>
        <taxon>Hyphomicrobiales</taxon>
        <taxon>Nitrobacteraceae</taxon>
        <taxon>Bradyrhizobium</taxon>
    </lineage>
</organism>